<name>A0A1N6EIH6_9LACT</name>
<feature type="transmembrane region" description="Helical" evidence="2">
    <location>
        <begin position="297"/>
        <end position="315"/>
    </location>
</feature>
<dbReference type="OrthoDB" id="9815852at2"/>
<dbReference type="STRING" id="28230.SAMN05878443_0008"/>
<reference evidence="4" key="1">
    <citation type="submission" date="2016-11" db="EMBL/GenBank/DDBJ databases">
        <authorList>
            <person name="Varghese N."/>
            <person name="Submissions S."/>
        </authorList>
    </citation>
    <scope>NUCLEOTIDE SEQUENCE [LARGE SCALE GENOMIC DNA]</scope>
    <source>
        <strain evidence="4">313</strain>
    </source>
</reference>
<evidence type="ECO:0000256" key="2">
    <source>
        <dbReference type="SAM" id="Phobius"/>
    </source>
</evidence>
<evidence type="ECO:0000313" key="4">
    <source>
        <dbReference type="Proteomes" id="UP000184758"/>
    </source>
</evidence>
<feature type="transmembrane region" description="Helical" evidence="2">
    <location>
        <begin position="139"/>
        <end position="159"/>
    </location>
</feature>
<dbReference type="EMBL" id="FSRN01000001">
    <property type="protein sequence ID" value="SIN82836.1"/>
    <property type="molecule type" value="Genomic_DNA"/>
</dbReference>
<keyword evidence="2" id="KW-1133">Transmembrane helix</keyword>
<dbReference type="eggNOG" id="COG1396">
    <property type="taxonomic scope" value="Bacteria"/>
</dbReference>
<feature type="transmembrane region" description="Helical" evidence="2">
    <location>
        <begin position="272"/>
        <end position="291"/>
    </location>
</feature>
<gene>
    <name evidence="3" type="ORF">SAMN05878443_0008</name>
</gene>
<feature type="coiled-coil region" evidence="1">
    <location>
        <begin position="22"/>
        <end position="49"/>
    </location>
</feature>
<organism evidence="3 4">
    <name type="scientific">Carnobacterium alterfunditum</name>
    <dbReference type="NCBI Taxonomy" id="28230"/>
    <lineage>
        <taxon>Bacteria</taxon>
        <taxon>Bacillati</taxon>
        <taxon>Bacillota</taxon>
        <taxon>Bacilli</taxon>
        <taxon>Lactobacillales</taxon>
        <taxon>Carnobacteriaceae</taxon>
        <taxon>Carnobacterium</taxon>
    </lineage>
</organism>
<keyword evidence="4" id="KW-1185">Reference proteome</keyword>
<dbReference type="NCBIfam" id="NF038403">
    <property type="entry name" value="perm_prefix_1"/>
    <property type="match status" value="1"/>
</dbReference>
<feature type="transmembrane region" description="Helical" evidence="2">
    <location>
        <begin position="98"/>
        <end position="119"/>
    </location>
</feature>
<sequence length="325" mass="36157">MDTIKQYVESIFVNLPRTSKMLQLKEDMLTDMEDKYRQLKAEGKSENEAIGAVLSEFGHTDKLIAEYHSETESEQTDDHSVYLSETQVEAFMQHRSKYGMAIGAGVALCILAPAIMILFREVAILVFSSAAMENIDILSVIPLFIFIAIAVGIFIIFGSKEEQFDLNKKNIILDPDTRVNLNREMKDFKPSFAKAIASGVILCILAPISLLLAVVLLGEDSAWSVIFLLGFVAVGVFLFVFYGTLNSTYEKLLSIGDYKPERVIASKLTDTIAGVIFPSATAVYLFLGFVYNAWGTAWIIFPITGILFAAFSSLYQGFIETKRKK</sequence>
<keyword evidence="2" id="KW-0812">Transmembrane</keyword>
<dbReference type="RefSeq" id="WP_034546349.1">
    <property type="nucleotide sequence ID" value="NZ_FSRN01000001.1"/>
</dbReference>
<feature type="transmembrane region" description="Helical" evidence="2">
    <location>
        <begin position="195"/>
        <end position="217"/>
    </location>
</feature>
<keyword evidence="1" id="KW-0175">Coiled coil</keyword>
<evidence type="ECO:0000256" key="1">
    <source>
        <dbReference type="SAM" id="Coils"/>
    </source>
</evidence>
<dbReference type="Proteomes" id="UP000184758">
    <property type="component" value="Unassembled WGS sequence"/>
</dbReference>
<dbReference type="InterPro" id="IPR047928">
    <property type="entry name" value="Perm_prefix_1"/>
</dbReference>
<evidence type="ECO:0000313" key="3">
    <source>
        <dbReference type="EMBL" id="SIN82836.1"/>
    </source>
</evidence>
<accession>A0A1N6EIH6</accession>
<dbReference type="AlphaFoldDB" id="A0A1N6EIH6"/>
<feature type="transmembrane region" description="Helical" evidence="2">
    <location>
        <begin position="223"/>
        <end position="245"/>
    </location>
</feature>
<protein>
    <submittedName>
        <fullName evidence="3">Uncharacterized protein</fullName>
    </submittedName>
</protein>
<keyword evidence="2" id="KW-0472">Membrane</keyword>
<proteinExistence type="predicted"/>